<name>A0A8H4TQ23_9HYPO</name>
<feature type="compositionally biased region" description="Basic and acidic residues" evidence="1">
    <location>
        <begin position="829"/>
        <end position="844"/>
    </location>
</feature>
<gene>
    <name evidence="2" type="ORF">FSARC_9840</name>
</gene>
<feature type="compositionally biased region" description="Polar residues" evidence="1">
    <location>
        <begin position="93"/>
        <end position="107"/>
    </location>
</feature>
<accession>A0A8H4TQ23</accession>
<comment type="caution">
    <text evidence="2">The sequence shown here is derived from an EMBL/GenBank/DDBJ whole genome shotgun (WGS) entry which is preliminary data.</text>
</comment>
<feature type="compositionally biased region" description="Basic and acidic residues" evidence="1">
    <location>
        <begin position="467"/>
        <end position="477"/>
    </location>
</feature>
<proteinExistence type="predicted"/>
<feature type="compositionally biased region" description="Polar residues" evidence="1">
    <location>
        <begin position="478"/>
        <end position="525"/>
    </location>
</feature>
<feature type="region of interest" description="Disordered" evidence="1">
    <location>
        <begin position="1"/>
        <end position="1081"/>
    </location>
</feature>
<feature type="compositionally biased region" description="Polar residues" evidence="1">
    <location>
        <begin position="309"/>
        <end position="334"/>
    </location>
</feature>
<feature type="compositionally biased region" description="Basic and acidic residues" evidence="1">
    <location>
        <begin position="427"/>
        <end position="442"/>
    </location>
</feature>
<feature type="compositionally biased region" description="Polar residues" evidence="1">
    <location>
        <begin position="578"/>
        <end position="588"/>
    </location>
</feature>
<feature type="compositionally biased region" description="Basic and acidic residues" evidence="1">
    <location>
        <begin position="731"/>
        <end position="745"/>
    </location>
</feature>
<feature type="compositionally biased region" description="Low complexity" evidence="1">
    <location>
        <begin position="1015"/>
        <end position="1031"/>
    </location>
</feature>
<feature type="compositionally biased region" description="Basic and acidic residues" evidence="1">
    <location>
        <begin position="1032"/>
        <end position="1063"/>
    </location>
</feature>
<feature type="compositionally biased region" description="Polar residues" evidence="1">
    <location>
        <begin position="225"/>
        <end position="245"/>
    </location>
</feature>
<sequence length="1107" mass="114721">MSSLSAKVKDLFSSGDSKESAEATPQGTQSTQHPPGSFPTEDMEPSATQEGYSKGYENEQNKLHKPNDPRGWTEGDSTTAPGHGYKDSGVGLTGSNDPTSYKPSQDPTAERRNDPLERRDDPLQRRDNPLERTTESTGAGRLGDNTNLASREGTDPTAAGRLGETTNLASRAGAGDSTTTGRLGDTTNLASREGTGSTAVGGLGNTTNLASREGTGSTAAGGLGDNTNLASREGTTGSLEPSSQEHPYWGDLPPGGGGVHNTVVGHGSPEDEAQRHRAVHSGATQPAHTSAPLESGTFPTTQRKDREPSSTTTNPYDAQRAGQENPNERTSGSHFNEGLTGAGAAGAGALGAHELSKRHHADETPRQADQTTTTTHPDEHKGRSFPLIGGKDHKDKDTHHHKDVKEEKHKEPKPEHESKLGALFHRSSKDETDPKTEQEAVKDKHHGSKAAPALAAAGAGGATYAATRDRHGDDTQRDPTASRYQDPSATRGTDQYSGAGLGSTQGHPTQGSHPITGAAQQPYQQDDSHRGAGLASGAAAGLGAGALASHHGQRSHDDRTGVDPNRGYDAQRSLPAEHSTTNPAAQSHQQDDSHRGAGLATGAAAGLGAGALASHHGQRSHDDRTGLDSNPAAQSYQQQAPQGTHGLSEAAVSGFGSGSLPPQSGLQHTSGQPSALGSDQAYDAQRSQPPANFSHKDPIGQTHPQEDSHRGAGLAAGTAAGLGAGALASRSGRDHQTEPGQHHSGLDSNRGFESQSNQPLDRSLGQTTAQPHHQQDSHHGAGLASGTAAGLGAGALASRSGRDHQSETGHSGLDPLNRDESHSSYSTERSARDPTHSHQQEGSHRGAGLASGTAAGLGAGALASHEINKRHGDDQHPTEQGSRGLQSGTAGTGKYDTLASGTPSGYGGLGNEHTTQNPTAGKYDHLASGTASGIAPSATQPLTGSHNQSQRSTEGTHHQHHTIEELANAGKYNTLASGTPSGVAYDDDNLDNTRSSQRTDTNIPQSKDHHYGSTAAGLGAAAAGAGGASALSRDRDDKPIERQQEPLRQNEPHTERSLDRQTESKQPLAGGVASALSSNKPVIHKCNKCGEDNDITQYFKSDSSRKI</sequence>
<evidence type="ECO:0000313" key="2">
    <source>
        <dbReference type="EMBL" id="KAF4962050.1"/>
    </source>
</evidence>
<reference evidence="2" key="1">
    <citation type="journal article" date="2020" name="BMC Genomics">
        <title>Correction to: Identification and distribution of gene clusters required for synthesis of sphingolipid metabolism inhibitors in diverse species of the filamentous fungus Fusarium.</title>
        <authorList>
            <person name="Kim H.S."/>
            <person name="Lohmar J.M."/>
            <person name="Busman M."/>
            <person name="Brown D.W."/>
            <person name="Naumann T.A."/>
            <person name="Divon H.H."/>
            <person name="Lysoe E."/>
            <person name="Uhlig S."/>
            <person name="Proctor R.H."/>
        </authorList>
    </citation>
    <scope>NUCLEOTIDE SEQUENCE</scope>
    <source>
        <strain evidence="2">NRRL 20472</strain>
    </source>
</reference>
<organism evidence="2 3">
    <name type="scientific">Fusarium sarcochroum</name>
    <dbReference type="NCBI Taxonomy" id="1208366"/>
    <lineage>
        <taxon>Eukaryota</taxon>
        <taxon>Fungi</taxon>
        <taxon>Dikarya</taxon>
        <taxon>Ascomycota</taxon>
        <taxon>Pezizomycotina</taxon>
        <taxon>Sordariomycetes</taxon>
        <taxon>Hypocreomycetidae</taxon>
        <taxon>Hypocreales</taxon>
        <taxon>Nectriaceae</taxon>
        <taxon>Fusarium</taxon>
        <taxon>Fusarium lateritium species complex</taxon>
    </lineage>
</organism>
<feature type="compositionally biased region" description="Low complexity" evidence="1">
    <location>
        <begin position="596"/>
        <end position="613"/>
    </location>
</feature>
<feature type="compositionally biased region" description="Polar residues" evidence="1">
    <location>
        <begin position="992"/>
        <end position="1005"/>
    </location>
</feature>
<feature type="compositionally biased region" description="Low complexity" evidence="1">
    <location>
        <begin position="711"/>
        <end position="728"/>
    </location>
</feature>
<feature type="compositionally biased region" description="Basic and acidic residues" evidence="1">
    <location>
        <begin position="56"/>
        <end position="73"/>
    </location>
</feature>
<reference evidence="2" key="2">
    <citation type="submission" date="2020-05" db="EMBL/GenBank/DDBJ databases">
        <authorList>
            <person name="Kim H.-S."/>
            <person name="Proctor R.H."/>
            <person name="Brown D.W."/>
        </authorList>
    </citation>
    <scope>NUCLEOTIDE SEQUENCE</scope>
    <source>
        <strain evidence="2">NRRL 20472</strain>
    </source>
</reference>
<dbReference type="OrthoDB" id="5244599at2759"/>
<feature type="compositionally biased region" description="Polar residues" evidence="1">
    <location>
        <begin position="937"/>
        <end position="953"/>
    </location>
</feature>
<evidence type="ECO:0000313" key="3">
    <source>
        <dbReference type="Proteomes" id="UP000622797"/>
    </source>
</evidence>
<feature type="compositionally biased region" description="Polar residues" evidence="1">
    <location>
        <begin position="751"/>
        <end position="772"/>
    </location>
</feature>
<feature type="compositionally biased region" description="Basic and acidic residues" evidence="1">
    <location>
        <begin position="866"/>
        <end position="877"/>
    </location>
</feature>
<dbReference type="AlphaFoldDB" id="A0A8H4TQ23"/>
<evidence type="ECO:0000256" key="1">
    <source>
        <dbReference type="SAM" id="MobiDB-lite"/>
    </source>
</evidence>
<feature type="compositionally biased region" description="Polar residues" evidence="1">
    <location>
        <begin position="23"/>
        <end position="34"/>
    </location>
</feature>
<feature type="compositionally biased region" description="Low complexity" evidence="1">
    <location>
        <begin position="780"/>
        <end position="799"/>
    </location>
</feature>
<feature type="compositionally biased region" description="Basic and acidic residues" evidence="1">
    <location>
        <begin position="390"/>
        <end position="419"/>
    </location>
</feature>
<feature type="compositionally biased region" description="Low complexity" evidence="1">
    <location>
        <begin position="450"/>
        <end position="466"/>
    </location>
</feature>
<feature type="compositionally biased region" description="Low complexity" evidence="1">
    <location>
        <begin position="846"/>
        <end position="864"/>
    </location>
</feature>
<feature type="compositionally biased region" description="Gly residues" evidence="1">
    <location>
        <begin position="340"/>
        <end position="349"/>
    </location>
</feature>
<feature type="compositionally biased region" description="Low complexity" evidence="1">
    <location>
        <begin position="531"/>
        <end position="550"/>
    </location>
</feature>
<dbReference type="EMBL" id="JABEXW010000575">
    <property type="protein sequence ID" value="KAF4962050.1"/>
    <property type="molecule type" value="Genomic_DNA"/>
</dbReference>
<keyword evidence="3" id="KW-1185">Reference proteome</keyword>
<feature type="compositionally biased region" description="Basic and acidic residues" evidence="1">
    <location>
        <begin position="694"/>
        <end position="710"/>
    </location>
</feature>
<feature type="compositionally biased region" description="Polar residues" evidence="1">
    <location>
        <begin position="176"/>
        <end position="198"/>
    </location>
</feature>
<feature type="compositionally biased region" description="Basic and acidic residues" evidence="1">
    <location>
        <begin position="108"/>
        <end position="134"/>
    </location>
</feature>
<feature type="compositionally biased region" description="Low complexity" evidence="1">
    <location>
        <begin position="631"/>
        <end position="642"/>
    </location>
</feature>
<protein>
    <submittedName>
        <fullName evidence="2">Uncharacterized protein</fullName>
    </submittedName>
</protein>
<feature type="compositionally biased region" description="Polar residues" evidence="1">
    <location>
        <begin position="205"/>
        <end position="218"/>
    </location>
</feature>
<dbReference type="Proteomes" id="UP000622797">
    <property type="component" value="Unassembled WGS sequence"/>
</dbReference>
<feature type="compositionally biased region" description="Basic and acidic residues" evidence="1">
    <location>
        <begin position="954"/>
        <end position="964"/>
    </location>
</feature>
<feature type="compositionally biased region" description="Polar residues" evidence="1">
    <location>
        <begin position="878"/>
        <end position="889"/>
    </location>
</feature>
<feature type="compositionally biased region" description="Polar residues" evidence="1">
    <location>
        <begin position="660"/>
        <end position="677"/>
    </location>
</feature>